<sequence length="256" mass="27616">MNNDKNELNNDKKVSAHPDPVVPNTNHQANENAIPMTEAPDPVVPNAEKAVAGQQNGPKPGDHPAPGNPNPAGHHPAPPKPGHNDFEGPTGDAPVHGSLTYDDKVIQKIIGIALEHVDGLLTVDGGFFSNIAEKLVNTDNVTAGINTEVGKKQVAVDLDIVVEYDRNIPEIADQVKEVIQKEVTTMTQLEVIEVNINVVDVKTIAEYEEEQETVQDKVSSAASKTGDFASRQTNKAKHAASRASDRIEEYNEPRVK</sequence>
<dbReference type="Proteomes" id="UP001268896">
    <property type="component" value="Unassembled WGS sequence"/>
</dbReference>
<evidence type="ECO:0000313" key="9">
    <source>
        <dbReference type="Proteomes" id="UP000422837"/>
    </source>
</evidence>
<dbReference type="InterPro" id="IPR005531">
    <property type="entry name" value="Asp23"/>
</dbReference>
<dbReference type="EMBL" id="JARQDV010000001">
    <property type="protein sequence ID" value="MDT2963467.1"/>
    <property type="molecule type" value="Genomic_DNA"/>
</dbReference>
<dbReference type="OrthoDB" id="9808942at2"/>
<evidence type="ECO:0000313" key="8">
    <source>
        <dbReference type="Proteomes" id="UP000286288"/>
    </source>
</evidence>
<dbReference type="EMBL" id="JARQDZ010000016">
    <property type="protein sequence ID" value="MDT2984267.1"/>
    <property type="molecule type" value="Genomic_DNA"/>
</dbReference>
<reference evidence="6 9" key="2">
    <citation type="submission" date="2019-11" db="EMBL/GenBank/DDBJ databases">
        <title>Detection and genome characteristic of a blood enterococcus casselifavus isolate from Zhengzhou,china.</title>
        <authorList>
            <person name="Wen P."/>
        </authorList>
    </citation>
    <scope>NUCLEOTIDE SEQUENCE [LARGE SCALE GENOMIC DNA]</scope>
    <source>
        <strain evidence="6 9">EC291</strain>
    </source>
</reference>
<protein>
    <recommendedName>
        <fullName evidence="2">Stress response regulator gls24 homolog</fullName>
    </recommendedName>
</protein>
<feature type="region of interest" description="Disordered" evidence="3">
    <location>
        <begin position="1"/>
        <end position="96"/>
    </location>
</feature>
<evidence type="ECO:0000256" key="3">
    <source>
        <dbReference type="SAM" id="MobiDB-lite"/>
    </source>
</evidence>
<evidence type="ECO:0000313" key="10">
    <source>
        <dbReference type="Proteomes" id="UP001253851"/>
    </source>
</evidence>
<feature type="compositionally biased region" description="Basic and acidic residues" evidence="3">
    <location>
        <begin position="1"/>
        <end position="16"/>
    </location>
</feature>
<evidence type="ECO:0000313" key="4">
    <source>
        <dbReference type="EMBL" id="MDT2963467.1"/>
    </source>
</evidence>
<dbReference type="Proteomes" id="UP000286288">
    <property type="component" value="Unassembled WGS sequence"/>
</dbReference>
<reference evidence="7 8" key="1">
    <citation type="submission" date="2018-08" db="EMBL/GenBank/DDBJ databases">
        <title>A genome reference for cultivated species of the human gut microbiota.</title>
        <authorList>
            <person name="Zou Y."/>
            <person name="Xue W."/>
            <person name="Luo G."/>
        </authorList>
    </citation>
    <scope>NUCLEOTIDE SEQUENCE [LARGE SCALE GENOMIC DNA]</scope>
    <source>
        <strain evidence="7 8">AF48-16</strain>
    </source>
</reference>
<dbReference type="GeneID" id="15143780"/>
<dbReference type="Proteomes" id="UP001253851">
    <property type="component" value="Unassembled WGS sequence"/>
</dbReference>
<evidence type="ECO:0000256" key="1">
    <source>
        <dbReference type="ARBA" id="ARBA00005721"/>
    </source>
</evidence>
<dbReference type="PANTHER" id="PTHR34297">
    <property type="entry name" value="HYPOTHETICAL CYTOSOLIC PROTEIN-RELATED"/>
    <property type="match status" value="1"/>
</dbReference>
<evidence type="ECO:0000256" key="2">
    <source>
        <dbReference type="ARBA" id="ARBA00039575"/>
    </source>
</evidence>
<dbReference type="RefSeq" id="WP_010748461.1">
    <property type="nucleotide sequence ID" value="NZ_BAAAXK010000013.1"/>
</dbReference>
<dbReference type="PANTHER" id="PTHR34297:SF3">
    <property type="entry name" value="ALKALINE SHOCK PROTEIN 23"/>
    <property type="match status" value="1"/>
</dbReference>
<dbReference type="EMBL" id="QRMZ01000021">
    <property type="protein sequence ID" value="RHK05291.1"/>
    <property type="molecule type" value="Genomic_DNA"/>
</dbReference>
<dbReference type="Proteomes" id="UP000422837">
    <property type="component" value="Chromosome"/>
</dbReference>
<evidence type="ECO:0000313" key="7">
    <source>
        <dbReference type="EMBL" id="RHK05291.1"/>
    </source>
</evidence>
<proteinExistence type="inferred from homology"/>
<gene>
    <name evidence="7" type="ORF">DW084_14220</name>
    <name evidence="6" type="ORF">GFU50_17550</name>
    <name evidence="4" type="ORF">P7I32_02490</name>
    <name evidence="5" type="ORF">P7I34_16535</name>
</gene>
<evidence type="ECO:0000313" key="6">
    <source>
        <dbReference type="EMBL" id="QGN31195.1"/>
    </source>
</evidence>
<evidence type="ECO:0000313" key="5">
    <source>
        <dbReference type="EMBL" id="MDT2984267.1"/>
    </source>
</evidence>
<dbReference type="AlphaFoldDB" id="A0A1L8SL67"/>
<name>A0A1L8SL67_ENTCA</name>
<organism evidence="7 8">
    <name type="scientific">Enterococcus casseliflavus</name>
    <name type="common">Enterococcus flavescens</name>
    <dbReference type="NCBI Taxonomy" id="37734"/>
    <lineage>
        <taxon>Bacteria</taxon>
        <taxon>Bacillati</taxon>
        <taxon>Bacillota</taxon>
        <taxon>Bacilli</taxon>
        <taxon>Lactobacillales</taxon>
        <taxon>Enterococcaceae</taxon>
        <taxon>Enterococcus</taxon>
    </lineage>
</organism>
<dbReference type="Pfam" id="PF03780">
    <property type="entry name" value="Asp23"/>
    <property type="match status" value="1"/>
</dbReference>
<accession>A0A1L8SL67</accession>
<feature type="region of interest" description="Disordered" evidence="3">
    <location>
        <begin position="212"/>
        <end position="256"/>
    </location>
</feature>
<reference evidence="4 10" key="3">
    <citation type="submission" date="2023-03" db="EMBL/GenBank/DDBJ databases">
        <authorList>
            <person name="Shen W."/>
            <person name="Cai J."/>
        </authorList>
    </citation>
    <scope>NUCLEOTIDE SEQUENCE</scope>
    <source>
        <strain evidence="5 10">B516</strain>
        <strain evidence="4">K72-2</strain>
    </source>
</reference>
<dbReference type="EMBL" id="CP046123">
    <property type="protein sequence ID" value="QGN31195.1"/>
    <property type="molecule type" value="Genomic_DNA"/>
</dbReference>
<comment type="similarity">
    <text evidence="1">Belongs to the asp23 family.</text>
</comment>
<feature type="compositionally biased region" description="Basic and acidic residues" evidence="3">
    <location>
        <begin position="243"/>
        <end position="256"/>
    </location>
</feature>